<dbReference type="InterPro" id="IPR029767">
    <property type="entry name" value="WecB-like"/>
</dbReference>
<feature type="non-terminal residue" evidence="1">
    <location>
        <position position="1"/>
    </location>
</feature>
<protein>
    <recommendedName>
        <fullName evidence="2">UDP-N-acetylglucosamine 2-epimerase domain-containing protein</fullName>
    </recommendedName>
</protein>
<sequence length="544" mass="62985">TLSELAGYDDIAMWWFARFDLIDLLLHMPDECDAYRPTELKFHSIVCSLPLWMFSFLNFCFDLTRKIFIKSILLFCRKNKIEASLPRKKILFTAEDIRWDRMMDYKTGESRKTDTFFDPLLNILKDDYTLIGTYPCVKYIYPFSSAMESLKILIDKAKNWDIQHLPFNVFWTAKIWLKEYRAACHFMKQWKLLAKDKKFRQLCNFKGTDIFDLISRQLKFYFLVLFPCAVKRIAISKIMLGKVSPATVVLINEYGIFERALIIAAKQKGIPTIAIQHGNIQPWHQGYMYAKEDVSADGLVTSPYCPMPDRTAVYGSYFKKLLSTESAYPEDSLVITGPPRYDILSTLKEQFTAESILKEYNIPLNRKVILWTTQCIGMTEEENIANAKAFAAAFEQLDEVVLVIKQHPRERPEHLKILQKYLHLPKDNIVISPITADTLKLIHACDLMVTKFSTTAVEAIALDKPLILMNLTDEPDRIEYVKQGIAVGVYKPEDLAPIIRKIFNNETDMAEKRKEYIQRYLYRIDGQAASRVAGAIVDMLNNKN</sequence>
<dbReference type="SUPFAM" id="SSF53756">
    <property type="entry name" value="UDP-Glycosyltransferase/glycogen phosphorylase"/>
    <property type="match status" value="1"/>
</dbReference>
<proteinExistence type="predicted"/>
<dbReference type="AlphaFoldDB" id="A0A0F9FMJ5"/>
<accession>A0A0F9FMJ5</accession>
<reference evidence="1" key="1">
    <citation type="journal article" date="2015" name="Nature">
        <title>Complex archaea that bridge the gap between prokaryotes and eukaryotes.</title>
        <authorList>
            <person name="Spang A."/>
            <person name="Saw J.H."/>
            <person name="Jorgensen S.L."/>
            <person name="Zaremba-Niedzwiedzka K."/>
            <person name="Martijn J."/>
            <person name="Lind A.E."/>
            <person name="van Eijk R."/>
            <person name="Schleper C."/>
            <person name="Guy L."/>
            <person name="Ettema T.J."/>
        </authorList>
    </citation>
    <scope>NUCLEOTIDE SEQUENCE</scope>
</reference>
<dbReference type="InterPro" id="IPR043148">
    <property type="entry name" value="TagF_C"/>
</dbReference>
<dbReference type="Pfam" id="PF04464">
    <property type="entry name" value="Glyphos_transf"/>
    <property type="match status" value="1"/>
</dbReference>
<dbReference type="Gene3D" id="3.40.50.12580">
    <property type="match status" value="1"/>
</dbReference>
<name>A0A0F9FMJ5_9ZZZZ</name>
<evidence type="ECO:0008006" key="2">
    <source>
        <dbReference type="Google" id="ProtNLM"/>
    </source>
</evidence>
<dbReference type="PANTHER" id="PTHR43174:SF1">
    <property type="entry name" value="UDP-N-ACETYLGLUCOSAMINE 2-EPIMERASE"/>
    <property type="match status" value="1"/>
</dbReference>
<dbReference type="GO" id="GO:0047355">
    <property type="term" value="F:CDP-glycerol glycerophosphotransferase activity"/>
    <property type="evidence" value="ECO:0007669"/>
    <property type="project" value="InterPro"/>
</dbReference>
<gene>
    <name evidence="1" type="ORF">LCGC14_1932890</name>
</gene>
<evidence type="ECO:0000313" key="1">
    <source>
        <dbReference type="EMBL" id="KKL87619.1"/>
    </source>
</evidence>
<organism evidence="1">
    <name type="scientific">marine sediment metagenome</name>
    <dbReference type="NCBI Taxonomy" id="412755"/>
    <lineage>
        <taxon>unclassified sequences</taxon>
        <taxon>metagenomes</taxon>
        <taxon>ecological metagenomes</taxon>
    </lineage>
</organism>
<dbReference type="GO" id="GO:0016020">
    <property type="term" value="C:membrane"/>
    <property type="evidence" value="ECO:0007669"/>
    <property type="project" value="InterPro"/>
</dbReference>
<dbReference type="InterPro" id="IPR007554">
    <property type="entry name" value="Glycerophosphate_synth"/>
</dbReference>
<dbReference type="PANTHER" id="PTHR43174">
    <property type="entry name" value="UDP-N-ACETYLGLUCOSAMINE 2-EPIMERASE"/>
    <property type="match status" value="1"/>
</dbReference>
<dbReference type="EMBL" id="LAZR01020788">
    <property type="protein sequence ID" value="KKL87619.1"/>
    <property type="molecule type" value="Genomic_DNA"/>
</dbReference>
<comment type="caution">
    <text evidence="1">The sequence shown here is derived from an EMBL/GenBank/DDBJ whole genome shotgun (WGS) entry which is preliminary data.</text>
</comment>